<protein>
    <submittedName>
        <fullName evidence="1">Putative ovule protein</fullName>
    </submittedName>
</protein>
<name>A0A0V0GK41_SOLCH</name>
<dbReference type="AlphaFoldDB" id="A0A0V0GK41"/>
<dbReference type="EMBL" id="GEDG01038377">
    <property type="protein sequence ID" value="JAP07622.1"/>
    <property type="molecule type" value="Transcribed_RNA"/>
</dbReference>
<sequence length="76" mass="8857">MFLVSRDDLFPVFPAFLVLITSKTPKKTTHLRRKKGFKSWFSEWGWGDCVSLPANNGGERNQPRTLMITEEEERLD</sequence>
<evidence type="ECO:0000313" key="1">
    <source>
        <dbReference type="EMBL" id="JAP07622.1"/>
    </source>
</evidence>
<accession>A0A0V0GK41</accession>
<organism evidence="1">
    <name type="scientific">Solanum chacoense</name>
    <name type="common">Chaco potato</name>
    <dbReference type="NCBI Taxonomy" id="4108"/>
    <lineage>
        <taxon>Eukaryota</taxon>
        <taxon>Viridiplantae</taxon>
        <taxon>Streptophyta</taxon>
        <taxon>Embryophyta</taxon>
        <taxon>Tracheophyta</taxon>
        <taxon>Spermatophyta</taxon>
        <taxon>Magnoliopsida</taxon>
        <taxon>eudicotyledons</taxon>
        <taxon>Gunneridae</taxon>
        <taxon>Pentapetalae</taxon>
        <taxon>asterids</taxon>
        <taxon>lamiids</taxon>
        <taxon>Solanales</taxon>
        <taxon>Solanaceae</taxon>
        <taxon>Solanoideae</taxon>
        <taxon>Solaneae</taxon>
        <taxon>Solanum</taxon>
    </lineage>
</organism>
<reference evidence="1" key="1">
    <citation type="submission" date="2015-12" db="EMBL/GenBank/DDBJ databases">
        <title>Gene expression during late stages of embryo sac development: a critical building block for successful pollen-pistil interactions.</title>
        <authorList>
            <person name="Liu Y."/>
            <person name="Joly V."/>
            <person name="Sabar M."/>
            <person name="Matton D.P."/>
        </authorList>
    </citation>
    <scope>NUCLEOTIDE SEQUENCE</scope>
</reference>
<proteinExistence type="predicted"/>